<keyword evidence="1" id="KW-1133">Transmembrane helix</keyword>
<dbReference type="Proteomes" id="UP000708208">
    <property type="component" value="Unassembled WGS sequence"/>
</dbReference>
<evidence type="ECO:0000313" key="2">
    <source>
        <dbReference type="EMBL" id="CAG7726268.1"/>
    </source>
</evidence>
<evidence type="ECO:0000256" key="1">
    <source>
        <dbReference type="SAM" id="Phobius"/>
    </source>
</evidence>
<keyword evidence="1" id="KW-0812">Transmembrane</keyword>
<protein>
    <submittedName>
        <fullName evidence="2">Uncharacterized protein</fullName>
    </submittedName>
</protein>
<reference evidence="2" key="1">
    <citation type="submission" date="2021-06" db="EMBL/GenBank/DDBJ databases">
        <authorList>
            <person name="Hodson N. C."/>
            <person name="Mongue J. A."/>
            <person name="Jaron S. K."/>
        </authorList>
    </citation>
    <scope>NUCLEOTIDE SEQUENCE</scope>
</reference>
<gene>
    <name evidence="2" type="ORF">AFUS01_LOCUS15187</name>
</gene>
<keyword evidence="3" id="KW-1185">Reference proteome</keyword>
<dbReference type="AlphaFoldDB" id="A0A8J2JYH2"/>
<organism evidence="2 3">
    <name type="scientific">Allacma fusca</name>
    <dbReference type="NCBI Taxonomy" id="39272"/>
    <lineage>
        <taxon>Eukaryota</taxon>
        <taxon>Metazoa</taxon>
        <taxon>Ecdysozoa</taxon>
        <taxon>Arthropoda</taxon>
        <taxon>Hexapoda</taxon>
        <taxon>Collembola</taxon>
        <taxon>Symphypleona</taxon>
        <taxon>Sminthuridae</taxon>
        <taxon>Allacma</taxon>
    </lineage>
</organism>
<name>A0A8J2JYH2_9HEXA</name>
<accession>A0A8J2JYH2</accession>
<evidence type="ECO:0000313" key="3">
    <source>
        <dbReference type="Proteomes" id="UP000708208"/>
    </source>
</evidence>
<proteinExistence type="predicted"/>
<dbReference type="EMBL" id="CAJVCH010133099">
    <property type="protein sequence ID" value="CAG7726268.1"/>
    <property type="molecule type" value="Genomic_DNA"/>
</dbReference>
<comment type="caution">
    <text evidence="2">The sequence shown here is derived from an EMBL/GenBank/DDBJ whole genome shotgun (WGS) entry which is preliminary data.</text>
</comment>
<sequence length="67" mass="7265">MQSKHQESWQKLRLISPVTKSCCRMVEKVDSSGDIIISTVTTIITITIVSAGGNFAIRLTNLKASTG</sequence>
<keyword evidence="1" id="KW-0472">Membrane</keyword>
<feature type="transmembrane region" description="Helical" evidence="1">
    <location>
        <begin position="35"/>
        <end position="57"/>
    </location>
</feature>